<evidence type="ECO:0000313" key="2">
    <source>
        <dbReference type="EMBL" id="QPC81544.1"/>
    </source>
</evidence>
<reference evidence="2 3" key="1">
    <citation type="submission" date="2020-02" db="EMBL/GenBank/DDBJ databases">
        <authorList>
            <person name="Zheng R.K."/>
            <person name="Sun C.M."/>
        </authorList>
    </citation>
    <scope>NUCLEOTIDE SEQUENCE [LARGE SCALE GENOMIC DNA]</scope>
    <source>
        <strain evidence="3">rifampicinis</strain>
    </source>
</reference>
<protein>
    <recommendedName>
        <fullName evidence="1">CpXC domain-containing protein</fullName>
    </recommendedName>
</protein>
<dbReference type="Pfam" id="PF14353">
    <property type="entry name" value="CpXC"/>
    <property type="match status" value="1"/>
</dbReference>
<dbReference type="EMBL" id="CP062983">
    <property type="protein sequence ID" value="QPC81544.1"/>
    <property type="molecule type" value="Genomic_DNA"/>
</dbReference>
<gene>
    <name evidence="2" type="ORF">G4Y79_17880</name>
</gene>
<dbReference type="InterPro" id="IPR025682">
    <property type="entry name" value="CpXC_dom"/>
</dbReference>
<accession>A0A7S8E730</accession>
<feature type="domain" description="CpXC" evidence="1">
    <location>
        <begin position="8"/>
        <end position="137"/>
    </location>
</feature>
<dbReference type="Proteomes" id="UP000594468">
    <property type="component" value="Chromosome"/>
</dbReference>
<dbReference type="RefSeq" id="WP_195169616.1">
    <property type="nucleotide sequence ID" value="NZ_CP062983.1"/>
</dbReference>
<proteinExistence type="predicted"/>
<dbReference type="AlphaFoldDB" id="A0A7S8E730"/>
<sequence length="455" mass="50732">MIRTKQTIRCANCGSPNNVAVFSVIDAQENPQAKSALVSEQINKFPCPNCGAVNVVDSPLLYHDAAKELLIAYVPMGVAATQGKSDERIIGDLMNSLTNELPKDQFKAYMFSPKRALTMNGLIEQILEADGITPEMMAQQRARVELIQEMVEADSLETLAGLIREHDDEIDMQFFQTLSLMAQRIMSQGPQDIAEAMLQVQEALIQYSTFGKEIAARQEQQQAMVQAVANDIEALGEGAERTDFIDLALQYGVEDERLQALVGLVRPAFDYQLLQEFSLKIEAATEEERPALEAVRDRLVQLTQVIDAQARQSMQQTAQILQQILESPDPAAMLEANVQILDEQFMSILAANLQEAEKRGNTAVVAQLQQVYQKAVELLQSQMSPELRLINELLSIEDDAELTARLQLESQNYGAELMDLVNGVEQMLIQQGQTAILPRLHFIRDILAQTSANWR</sequence>
<evidence type="ECO:0000313" key="3">
    <source>
        <dbReference type="Proteomes" id="UP000594468"/>
    </source>
</evidence>
<organism evidence="2 3">
    <name type="scientific">Phototrophicus methaneseepsis</name>
    <dbReference type="NCBI Taxonomy" id="2710758"/>
    <lineage>
        <taxon>Bacteria</taxon>
        <taxon>Bacillati</taxon>
        <taxon>Chloroflexota</taxon>
        <taxon>Candidatus Thermofontia</taxon>
        <taxon>Phototrophicales</taxon>
        <taxon>Phototrophicaceae</taxon>
        <taxon>Phototrophicus</taxon>
    </lineage>
</organism>
<name>A0A7S8E730_9CHLR</name>
<dbReference type="KEGG" id="pmet:G4Y79_17880"/>
<keyword evidence="3" id="KW-1185">Reference proteome</keyword>
<evidence type="ECO:0000259" key="1">
    <source>
        <dbReference type="Pfam" id="PF14353"/>
    </source>
</evidence>